<feature type="domain" description="MMS19 C-terminal" evidence="6">
    <location>
        <begin position="577"/>
        <end position="981"/>
    </location>
</feature>
<dbReference type="SUPFAM" id="SSF48371">
    <property type="entry name" value="ARM repeat"/>
    <property type="match status" value="1"/>
</dbReference>
<reference evidence="8 9" key="1">
    <citation type="journal article" date="2013" name="BMC Genomics">
        <title>High quality de novo sequencing and assembly of the Saccharomyces arboricolus genome.</title>
        <authorList>
            <person name="Liti G."/>
            <person name="Nguyen Ba A.N."/>
            <person name="Blythe M."/>
            <person name="Mueller C.A."/>
            <person name="Bergstroem A."/>
            <person name="Cubillos F.A."/>
            <person name="Dafhnis-Calas F."/>
            <person name="Khoshraftar S."/>
            <person name="Malla S."/>
            <person name="Mehta N."/>
            <person name="Siow C.C."/>
            <person name="Warringer J."/>
            <person name="Moses A.M."/>
            <person name="Louis E.J."/>
            <person name="Nieduszynski C.A."/>
        </authorList>
    </citation>
    <scope>NUCLEOTIDE SEQUENCE [LARGE SCALE GENOMIC DNA]</scope>
    <source>
        <strain evidence="9">H-6 / AS 2.3317 / CBS 10644</strain>
    </source>
</reference>
<evidence type="ECO:0000313" key="9">
    <source>
        <dbReference type="Proteomes" id="UP000006968"/>
    </source>
</evidence>
<comment type="function">
    <text evidence="5">Key component of the cytosolic iron-sulfur protein assembly (CIA) complex, a multiprotein complex that mediates the incorporation of iron-sulfur cluster into apoproteins specifically involved in DNA metabolism and genomic integrity. In the CIA complex, MMS19 acts as an adapter between early-acting CIA components and a subset of cellular target iron-sulfur proteins.</text>
</comment>
<dbReference type="PANTHER" id="PTHR12891">
    <property type="entry name" value="DNA REPAIR/TRANSCRIPTION PROTEIN MET18/MMS19"/>
    <property type="match status" value="1"/>
</dbReference>
<dbReference type="OrthoDB" id="342900at2759"/>
<dbReference type="EMBL" id="ALIE01000102">
    <property type="protein sequence ID" value="EJS43353.1"/>
    <property type="molecule type" value="Genomic_DNA"/>
</dbReference>
<dbReference type="GO" id="GO:0006281">
    <property type="term" value="P:DNA repair"/>
    <property type="evidence" value="ECO:0007669"/>
    <property type="project" value="UniProtKB-UniRule"/>
</dbReference>
<evidence type="ECO:0000256" key="1">
    <source>
        <dbReference type="ARBA" id="ARBA00004123"/>
    </source>
</evidence>
<dbReference type="Gene3D" id="1.25.10.10">
    <property type="entry name" value="Leucine-rich Repeat Variant"/>
    <property type="match status" value="1"/>
</dbReference>
<dbReference type="GO" id="GO:0097361">
    <property type="term" value="C:cytosolic [4Fe-4S] assembly targeting complex"/>
    <property type="evidence" value="ECO:0007669"/>
    <property type="project" value="UniProtKB-UniRule"/>
</dbReference>
<dbReference type="InterPro" id="IPR039920">
    <property type="entry name" value="MMS19"/>
</dbReference>
<evidence type="ECO:0000259" key="7">
    <source>
        <dbReference type="Pfam" id="PF14500"/>
    </source>
</evidence>
<name>J8Q146_SACAR</name>
<evidence type="ECO:0000313" key="8">
    <source>
        <dbReference type="EMBL" id="EJS43353.1"/>
    </source>
</evidence>
<feature type="domain" description="MMS19 N-terminal" evidence="7">
    <location>
        <begin position="46"/>
        <end position="313"/>
    </location>
</feature>
<accession>J8Q146</accession>
<dbReference type="InterPro" id="IPR011989">
    <property type="entry name" value="ARM-like"/>
</dbReference>
<keyword evidence="9" id="KW-1185">Reference proteome</keyword>
<evidence type="ECO:0000256" key="3">
    <source>
        <dbReference type="ARBA" id="ARBA00022737"/>
    </source>
</evidence>
<dbReference type="InterPro" id="IPR024687">
    <property type="entry name" value="MMS19_C"/>
</dbReference>
<dbReference type="AlphaFoldDB" id="J8Q146"/>
<keyword evidence="4 5" id="KW-0539">Nucleus</keyword>
<keyword evidence="5" id="KW-0234">DNA repair</keyword>
<evidence type="ECO:0000256" key="2">
    <source>
        <dbReference type="ARBA" id="ARBA00009340"/>
    </source>
</evidence>
<comment type="caution">
    <text evidence="8">The sequence shown here is derived from an EMBL/GenBank/DDBJ whole genome shotgun (WGS) entry which is preliminary data.</text>
</comment>
<evidence type="ECO:0000259" key="6">
    <source>
        <dbReference type="Pfam" id="PF12460"/>
    </source>
</evidence>
<dbReference type="Pfam" id="PF12460">
    <property type="entry name" value="MMS19_C"/>
    <property type="match status" value="1"/>
</dbReference>
<dbReference type="InterPro" id="IPR016024">
    <property type="entry name" value="ARM-type_fold"/>
</dbReference>
<proteinExistence type="inferred from homology"/>
<gene>
    <name evidence="8" type="ORF">SU7_1581</name>
</gene>
<dbReference type="GO" id="GO:0051604">
    <property type="term" value="P:protein maturation"/>
    <property type="evidence" value="ECO:0007669"/>
    <property type="project" value="UniProtKB-UniRule"/>
</dbReference>
<evidence type="ECO:0000256" key="4">
    <source>
        <dbReference type="ARBA" id="ARBA00023242"/>
    </source>
</evidence>
<dbReference type="GO" id="GO:0016226">
    <property type="term" value="P:iron-sulfur cluster assembly"/>
    <property type="evidence" value="ECO:0007669"/>
    <property type="project" value="UniProtKB-UniRule"/>
</dbReference>
<sequence>MTPDQLNSAIVTFMANLNIDDSKANESATVVTESIVHRSIKLLEVVVALKEHFLSENEIERKKALTCLSTILAKTPKDHLSKNECSVIFQFYQSKFEDSALVKEVLEGFAALAPMKFISINEITQLLRLLLDNYQQGQHLASTRLLPFKILKEIFDRFFLNVSSIEQVKRINDLFIETFLHIANGEKDPKNLLLSFELNQSITSNLQNVENFKEDLFDVLFCYFPITFKPPKHDPYKISNQDLKTALRTAITATPLFTEDAYSNLLDKLTASSPVVKNDTLLTLLECVRKFGGSSILENWKILWNALKFEIMQNNDGTENNLLNPYVKDQSNDDIDQYTNSEACLKIVNLMGSQLYNFDKFVFEKFITHILDELKPNFKYEKDLKQTCQILSAIGSGDLEIFNLIISSVFPLFLTNTSETAKLKLLILNLSFFFNSYIDLFGKISESSAERSVPNNKLAEYKDEIIMILSMALTSSSKSEVTVRTLSVIQFTKMIKMKDFLTQEEVSLIIQYFTETILTDNNKNIYYACLEGLKTISVIYENLVFEISLTKLLNLLPDYFDENIRVNDEENIQIETILKIILDFTTSRHILVKESIISLATKLNTVAKVSKSKEYCFLLISTIYSLFNNNQNNNVLKEEDALGLKQAIEPKLTQIITQESVIRDDNYNLTLLSNVLFFINLKTSQDVHQEELDKYNKFFISEGNVRILEAPNLLIIPYVKVLSALKKTCVFPQKSTVIVKTIHLLRIYGPKMIETEKVGYLELLLVLSNKFVPEEDVIKLLDWEDLSSTNLEVMVWMTKGLVMQNSPKSSEMAKHFIDFLSNEEIGSFVAKLFEIFVVDISSLKKIKGINWNNNVKILYKQKFFSDIFQTLVDNYKTTVNMAVKCNYLTALSLVLKHTPSQLVGPFINDLFPLLLQALDMPDSEVRVSALETLKDTTDKHHNLITEHISTIVPLLLSLVLPQKYNNVNVRLIALQLLEMITTVVPLNYCLTYQDDIVNGLVPVLSDKKRIVRKQCIDTRQVYFELGQIPFE</sequence>
<keyword evidence="5" id="KW-0227">DNA damage</keyword>
<protein>
    <recommendedName>
        <fullName evidence="5">MMS19 nucleotide excision repair protein</fullName>
    </recommendedName>
</protein>
<dbReference type="Pfam" id="PF14500">
    <property type="entry name" value="MMS19_N"/>
    <property type="match status" value="1"/>
</dbReference>
<comment type="similarity">
    <text evidence="2 5">Belongs to the MET18/MMS19 family.</text>
</comment>
<dbReference type="InterPro" id="IPR029240">
    <property type="entry name" value="MMS19_N"/>
</dbReference>
<dbReference type="PANTHER" id="PTHR12891:SF0">
    <property type="entry name" value="MMS19 NUCLEOTIDE EXCISION REPAIR PROTEIN HOMOLOG"/>
    <property type="match status" value="1"/>
</dbReference>
<comment type="subcellular location">
    <subcellularLocation>
        <location evidence="1 5">Nucleus</location>
    </subcellularLocation>
</comment>
<organism evidence="8 9">
    <name type="scientific">Saccharomyces arboricola (strain H-6 / AS 2.3317 / CBS 10644)</name>
    <name type="common">Yeast</name>
    <dbReference type="NCBI Taxonomy" id="1160507"/>
    <lineage>
        <taxon>Eukaryota</taxon>
        <taxon>Fungi</taxon>
        <taxon>Dikarya</taxon>
        <taxon>Ascomycota</taxon>
        <taxon>Saccharomycotina</taxon>
        <taxon>Saccharomycetes</taxon>
        <taxon>Saccharomycetales</taxon>
        <taxon>Saccharomycetaceae</taxon>
        <taxon>Saccharomyces</taxon>
    </lineage>
</organism>
<dbReference type="GO" id="GO:0005634">
    <property type="term" value="C:nucleus"/>
    <property type="evidence" value="ECO:0007669"/>
    <property type="project" value="UniProtKB-SubCell"/>
</dbReference>
<dbReference type="Proteomes" id="UP000006968">
    <property type="component" value="Chromosome IX"/>
</dbReference>
<evidence type="ECO:0000256" key="5">
    <source>
        <dbReference type="RuleBase" id="RU367072"/>
    </source>
</evidence>
<keyword evidence="3" id="KW-0677">Repeat</keyword>
<dbReference type="HOGENOM" id="CLU_005943_1_0_1"/>